<dbReference type="PANTHER" id="PTHR43681:SF1">
    <property type="entry name" value="SARCALUMENIN"/>
    <property type="match status" value="1"/>
</dbReference>
<reference evidence="2 3" key="1">
    <citation type="submission" date="2024-04" db="EMBL/GenBank/DDBJ databases">
        <authorList>
            <person name="Abashina T."/>
            <person name="Shaikin A."/>
        </authorList>
    </citation>
    <scope>NUCLEOTIDE SEQUENCE [LARGE SCALE GENOMIC DNA]</scope>
    <source>
        <strain evidence="2 3">AAFK</strain>
    </source>
</reference>
<organism evidence="2 3">
    <name type="scientific">Thermithiobacillus plumbiphilus</name>
    <dbReference type="NCBI Taxonomy" id="1729899"/>
    <lineage>
        <taxon>Bacteria</taxon>
        <taxon>Pseudomonadati</taxon>
        <taxon>Pseudomonadota</taxon>
        <taxon>Acidithiobacillia</taxon>
        <taxon>Acidithiobacillales</taxon>
        <taxon>Thermithiobacillaceae</taxon>
        <taxon>Thermithiobacillus</taxon>
    </lineage>
</organism>
<dbReference type="PANTHER" id="PTHR43681">
    <property type="entry name" value="TRANSMEMBRANE GTPASE FZO"/>
    <property type="match status" value="1"/>
</dbReference>
<gene>
    <name evidence="2" type="ORF">WOB96_03160</name>
</gene>
<evidence type="ECO:0000313" key="2">
    <source>
        <dbReference type="EMBL" id="MEK8088758.1"/>
    </source>
</evidence>
<sequence length="548" mass="61335">MLTAENLILKWSAALEILAAHEPNSQENKEARELLRRAVGLLGSTSKKPTLVLAGGFSVGKSRVINAILGLDLAPTAIEPTTARPTRFQYGQEISYEFIDDKGNKQRFNAEMFAQLQHNSASGNDAYDSKKVVSALVSAPIPLLKHVDLLDTPGINSIGGASTDTSDAQRTAAALNDPDASAVVWVMSASKGGVQDWEIGHLRELRRAGKYCCGLINQADLVSPRNRATILKKIRDSGLFDKVILFSAELRQYRDQSPTEINNLDGNADLTFDWESDVLLECLHNRDSGGGNAELQKLYSAMIAHMIGRIEAWNAEVARMGVRREEARKAVRMMLAEQYQQNIDIYAQLSESKAQKGYLLSRAVSNATAENIFSSNDVDVLKIYENFFIPMMDELFSQHQEDSERLVNEQWRGMSRQLSLLGSEAKVQMVDSMMEMSNVYREGVDSRAVIVSMFFKYSEYINFDYGFSIESVFLPTYYVTSLKTFMMRGMEAHEYTSPKNDQASTLEERLLTHLQPFEAKLTQIELLGMQLVAHRDRFLAMADLNQAS</sequence>
<dbReference type="Proteomes" id="UP001446205">
    <property type="component" value="Unassembled WGS sequence"/>
</dbReference>
<protein>
    <submittedName>
        <fullName evidence="2">Dynamin family protein</fullName>
    </submittedName>
</protein>
<name>A0ABU9D7Q8_9PROT</name>
<dbReference type="InterPro" id="IPR051943">
    <property type="entry name" value="TRAFAC_Dynamin-like_GTPase"/>
</dbReference>
<dbReference type="Pfam" id="PF00350">
    <property type="entry name" value="Dynamin_N"/>
    <property type="match status" value="1"/>
</dbReference>
<proteinExistence type="predicted"/>
<dbReference type="SUPFAM" id="SSF52540">
    <property type="entry name" value="P-loop containing nucleoside triphosphate hydrolases"/>
    <property type="match status" value="1"/>
</dbReference>
<accession>A0ABU9D7Q8</accession>
<evidence type="ECO:0000313" key="3">
    <source>
        <dbReference type="Proteomes" id="UP001446205"/>
    </source>
</evidence>
<dbReference type="InterPro" id="IPR027417">
    <property type="entry name" value="P-loop_NTPase"/>
</dbReference>
<keyword evidence="3" id="KW-1185">Reference proteome</keyword>
<dbReference type="EMBL" id="JBBPCO010000002">
    <property type="protein sequence ID" value="MEK8088758.1"/>
    <property type="molecule type" value="Genomic_DNA"/>
</dbReference>
<dbReference type="Gene3D" id="3.40.50.300">
    <property type="entry name" value="P-loop containing nucleotide triphosphate hydrolases"/>
    <property type="match status" value="1"/>
</dbReference>
<comment type="caution">
    <text evidence="2">The sequence shown here is derived from an EMBL/GenBank/DDBJ whole genome shotgun (WGS) entry which is preliminary data.</text>
</comment>
<dbReference type="InterPro" id="IPR045063">
    <property type="entry name" value="Dynamin_N"/>
</dbReference>
<evidence type="ECO:0000259" key="1">
    <source>
        <dbReference type="Pfam" id="PF00350"/>
    </source>
</evidence>
<dbReference type="RefSeq" id="WP_341369823.1">
    <property type="nucleotide sequence ID" value="NZ_JBBPCO010000002.1"/>
</dbReference>
<feature type="domain" description="Dynamin N-terminal" evidence="1">
    <location>
        <begin position="52"/>
        <end position="196"/>
    </location>
</feature>